<dbReference type="EMBL" id="ADLK01000024">
    <property type="protein sequence ID" value="KMW18322.1"/>
    <property type="molecule type" value="Genomic_DNA"/>
</dbReference>
<keyword evidence="1" id="KW-0677">Repeat</keyword>
<comment type="caution">
    <text evidence="3">The sequence shown here is derived from an EMBL/GenBank/DDBJ whole genome shotgun (WGS) entry which is preliminary data.</text>
</comment>
<organism evidence="3 4">
    <name type="scientific">[Clostridium] citroniae WAL-19142</name>
    <dbReference type="NCBI Taxonomy" id="742734"/>
    <lineage>
        <taxon>Bacteria</taxon>
        <taxon>Bacillati</taxon>
        <taxon>Bacillota</taxon>
        <taxon>Clostridia</taxon>
        <taxon>Lachnospirales</taxon>
        <taxon>Lachnospiraceae</taxon>
        <taxon>Enterocloster</taxon>
    </lineage>
</organism>
<evidence type="ECO:0000313" key="4">
    <source>
        <dbReference type="Proteomes" id="UP000037392"/>
    </source>
</evidence>
<dbReference type="AlphaFoldDB" id="A0A0J9BZA8"/>
<name>A0A0J9BZA8_9FIRM</name>
<gene>
    <name evidence="3" type="ORF">HMPREF9470_03232</name>
</gene>
<dbReference type="InterPro" id="IPR013783">
    <property type="entry name" value="Ig-like_fold"/>
</dbReference>
<dbReference type="Gene3D" id="2.60.40.10">
    <property type="entry name" value="Immunoglobulins"/>
    <property type="match status" value="1"/>
</dbReference>
<reference evidence="3 4" key="1">
    <citation type="submission" date="2011-04" db="EMBL/GenBank/DDBJ databases">
        <title>The Genome Sequence of Clostridium citroniae WAL-19142.</title>
        <authorList>
            <consortium name="The Broad Institute Genome Sequencing Platform"/>
            <person name="Earl A."/>
            <person name="Ward D."/>
            <person name="Feldgarden M."/>
            <person name="Gevers D."/>
            <person name="Warren Y.A."/>
            <person name="Tyrrell K.L."/>
            <person name="Citron D.M."/>
            <person name="Goldstein E.J."/>
            <person name="Daigneault M."/>
            <person name="Allen-Vercoe E."/>
            <person name="Young S.K."/>
            <person name="Zeng Q."/>
            <person name="Gargeya S."/>
            <person name="Fitzgerald M."/>
            <person name="Haas B."/>
            <person name="Abouelleil A."/>
            <person name="Alvarado L."/>
            <person name="Arachchi H.M."/>
            <person name="Berlin A."/>
            <person name="Brown A."/>
            <person name="Chapman S.B."/>
            <person name="Chen Z."/>
            <person name="Dunbar C."/>
            <person name="Freedman E."/>
            <person name="Gearin G."/>
            <person name="Gellesch M."/>
            <person name="Goldberg J."/>
            <person name="Griggs A."/>
            <person name="Gujja S."/>
            <person name="Heilman E.R."/>
            <person name="Heiman D."/>
            <person name="Howarth C."/>
            <person name="Larson L."/>
            <person name="Lui A."/>
            <person name="MacDonald P.J."/>
            <person name="Mehta T."/>
            <person name="Montmayeur A."/>
            <person name="Murphy C."/>
            <person name="Neiman D."/>
            <person name="Pearson M."/>
            <person name="Priest M."/>
            <person name="Roberts A."/>
            <person name="Saif S."/>
            <person name="Shea T."/>
            <person name="Shenoy N."/>
            <person name="Sisk P."/>
            <person name="Stolte C."/>
            <person name="Sykes S."/>
            <person name="White J."/>
            <person name="Yandava C."/>
            <person name="Wortman J."/>
            <person name="Nusbaum C."/>
            <person name="Birren B."/>
        </authorList>
    </citation>
    <scope>NUCLEOTIDE SEQUENCE [LARGE SCALE GENOMIC DNA]</scope>
    <source>
        <strain evidence="3 4">WAL-19142</strain>
    </source>
</reference>
<dbReference type="Gene3D" id="2.10.270.10">
    <property type="entry name" value="Cholin Binding"/>
    <property type="match status" value="1"/>
</dbReference>
<evidence type="ECO:0000256" key="1">
    <source>
        <dbReference type="ARBA" id="ARBA00022737"/>
    </source>
</evidence>
<dbReference type="Proteomes" id="UP000037392">
    <property type="component" value="Unassembled WGS sequence"/>
</dbReference>
<dbReference type="Pfam" id="PF19127">
    <property type="entry name" value="Choline_bind_3"/>
    <property type="match status" value="1"/>
</dbReference>
<dbReference type="PATRIC" id="fig|742734.4.peg.3462"/>
<evidence type="ECO:0000256" key="2">
    <source>
        <dbReference type="PROSITE-ProRule" id="PRU00591"/>
    </source>
</evidence>
<proteinExistence type="predicted"/>
<dbReference type="PROSITE" id="PS51170">
    <property type="entry name" value="CW"/>
    <property type="match status" value="1"/>
</dbReference>
<dbReference type="OrthoDB" id="2235460at2"/>
<sequence>MSKKTFLLVFLISLLSLGILVPAYGEESLIDSVPLSISWDRAPKAGDLVGEVYATSSNKHFVVEGASYVKRDDTWVFGERPVVEIELSAKSGYSFTSTGRTYFSLFGCGAQYKKATMDGDGNSLILQVTLPTIDSILPASTAVSWNNNTAVWDEVEGSKSYEIQLYKDNRLMATVTAKHDRYDFKSYINVEGVYTFRVRAFGTYKSQASPWSELSEENKIRPEDAWYIDNGSWERNRLGRRYVYKNKAYPTNTWRCINNKWYYFNYEGYMLTNCYIKSGEMNFYYWLGANGAWDSDKDTFNPDLSKYTIVKQ</sequence>
<dbReference type="RefSeq" id="WP_007858926.1">
    <property type="nucleotide sequence ID" value="NZ_KQ235879.1"/>
</dbReference>
<evidence type="ECO:0008006" key="5">
    <source>
        <dbReference type="Google" id="ProtNLM"/>
    </source>
</evidence>
<accession>A0A0J9BZA8</accession>
<feature type="repeat" description="Cell wall-binding" evidence="2">
    <location>
        <begin position="251"/>
        <end position="270"/>
    </location>
</feature>
<dbReference type="GeneID" id="93162235"/>
<dbReference type="InterPro" id="IPR018337">
    <property type="entry name" value="Cell_wall/Cho-bd_repeat"/>
</dbReference>
<protein>
    <recommendedName>
        <fullName evidence="5">Cell wall-binding repeat protein</fullName>
    </recommendedName>
</protein>
<dbReference type="SUPFAM" id="SSF69360">
    <property type="entry name" value="Cell wall binding repeat"/>
    <property type="match status" value="1"/>
</dbReference>
<evidence type="ECO:0000313" key="3">
    <source>
        <dbReference type="EMBL" id="KMW18322.1"/>
    </source>
</evidence>